<organism evidence="1 2">
    <name type="scientific">Burkholderia lata (strain ATCC 17760 / DSM 23089 / LMG 22485 / NCIMB 9086 / R18194 / 383)</name>
    <dbReference type="NCBI Taxonomy" id="482957"/>
    <lineage>
        <taxon>Bacteria</taxon>
        <taxon>Pseudomonadati</taxon>
        <taxon>Pseudomonadota</taxon>
        <taxon>Betaproteobacteria</taxon>
        <taxon>Burkholderiales</taxon>
        <taxon>Burkholderiaceae</taxon>
        <taxon>Burkholderia</taxon>
        <taxon>Burkholderia cepacia complex</taxon>
    </lineage>
</organism>
<dbReference type="AlphaFoldDB" id="A0A6P2K181"/>
<proteinExistence type="predicted"/>
<gene>
    <name evidence="1" type="ORF">BLA6863_02200</name>
</gene>
<dbReference type="EMBL" id="CABVPY010000011">
    <property type="protein sequence ID" value="VWB48523.1"/>
    <property type="molecule type" value="Genomic_DNA"/>
</dbReference>
<name>A0A6P2K181_BURL3</name>
<protein>
    <submittedName>
        <fullName evidence="1">Uncharacterized protein</fullName>
    </submittedName>
</protein>
<evidence type="ECO:0000313" key="1">
    <source>
        <dbReference type="EMBL" id="VWB48523.1"/>
    </source>
</evidence>
<dbReference type="RefSeq" id="WP_174939765.1">
    <property type="nucleotide sequence ID" value="NZ_CABVPY010000011.1"/>
</dbReference>
<accession>A0A6P2K181</accession>
<dbReference type="Proteomes" id="UP000494170">
    <property type="component" value="Unassembled WGS sequence"/>
</dbReference>
<evidence type="ECO:0000313" key="2">
    <source>
        <dbReference type="Proteomes" id="UP000494170"/>
    </source>
</evidence>
<sequence length="104" mass="11429">MNMTRVWPSGDGKPVCMLGFGHPEFSARTGLPFENGVEDLDEYFAGMLLDDRGGPMQFMYYVNAPIKGVVVSVDSQVKSAHAVDVVKERFGLAATDLKWVTSIE</sequence>
<reference evidence="1 2" key="1">
    <citation type="submission" date="2019-09" db="EMBL/GenBank/DDBJ databases">
        <authorList>
            <person name="Depoorter E."/>
        </authorList>
    </citation>
    <scope>NUCLEOTIDE SEQUENCE [LARGE SCALE GENOMIC DNA]</scope>
    <source>
        <strain evidence="1">LMG 6863</strain>
    </source>
</reference>